<organism evidence="8">
    <name type="scientific">marine sediment metagenome</name>
    <dbReference type="NCBI Taxonomy" id="412755"/>
    <lineage>
        <taxon>unclassified sequences</taxon>
        <taxon>metagenomes</taxon>
        <taxon>ecological metagenomes</taxon>
    </lineage>
</organism>
<dbReference type="AlphaFoldDB" id="X1H622"/>
<feature type="domain" description="Peptidase S11 D-alanyl-D-alanine carboxypeptidase A N-terminal" evidence="7">
    <location>
        <begin position="69"/>
        <end position="251"/>
    </location>
</feature>
<dbReference type="GO" id="GO:0071555">
    <property type="term" value="P:cell wall organization"/>
    <property type="evidence" value="ECO:0007669"/>
    <property type="project" value="UniProtKB-KW"/>
</dbReference>
<accession>X1H622</accession>
<keyword evidence="5" id="KW-0573">Peptidoglycan synthesis</keyword>
<evidence type="ECO:0000313" key="8">
    <source>
        <dbReference type="EMBL" id="GAH52495.1"/>
    </source>
</evidence>
<dbReference type="Pfam" id="PF00768">
    <property type="entry name" value="Peptidase_S11"/>
    <property type="match status" value="1"/>
</dbReference>
<dbReference type="GO" id="GO:0009252">
    <property type="term" value="P:peptidoglycan biosynthetic process"/>
    <property type="evidence" value="ECO:0007669"/>
    <property type="project" value="UniProtKB-KW"/>
</dbReference>
<evidence type="ECO:0000256" key="5">
    <source>
        <dbReference type="ARBA" id="ARBA00022984"/>
    </source>
</evidence>
<dbReference type="GO" id="GO:0046677">
    <property type="term" value="P:response to antibiotic"/>
    <property type="evidence" value="ECO:0007669"/>
    <property type="project" value="InterPro"/>
</dbReference>
<dbReference type="GO" id="GO:0009002">
    <property type="term" value="F:serine-type D-Ala-D-Ala carboxypeptidase activity"/>
    <property type="evidence" value="ECO:0007669"/>
    <property type="project" value="InterPro"/>
</dbReference>
<dbReference type="GO" id="GO:0006508">
    <property type="term" value="P:proteolysis"/>
    <property type="evidence" value="ECO:0007669"/>
    <property type="project" value="InterPro"/>
</dbReference>
<dbReference type="PANTHER" id="PTHR35333:SF3">
    <property type="entry name" value="BETA-LACTAMASE-TYPE TRANSPEPTIDASE FOLD CONTAINING PROTEIN"/>
    <property type="match status" value="1"/>
</dbReference>
<proteinExistence type="inferred from homology"/>
<dbReference type="InterPro" id="IPR000871">
    <property type="entry name" value="Beta-lactam_class-A"/>
</dbReference>
<dbReference type="PRINTS" id="PR00725">
    <property type="entry name" value="DADACBPTASE1"/>
</dbReference>
<dbReference type="EMBL" id="BARU01024717">
    <property type="protein sequence ID" value="GAH52495.1"/>
    <property type="molecule type" value="Genomic_DNA"/>
</dbReference>
<comment type="similarity">
    <text evidence="1">Belongs to the peptidase S11 family.</text>
</comment>
<reference evidence="8" key="1">
    <citation type="journal article" date="2014" name="Front. Microbiol.">
        <title>High frequency of phylogenetically diverse reductive dehalogenase-homologous genes in deep subseafloor sedimentary metagenomes.</title>
        <authorList>
            <person name="Kawai M."/>
            <person name="Futagami T."/>
            <person name="Toyoda A."/>
            <person name="Takaki Y."/>
            <person name="Nishi S."/>
            <person name="Hori S."/>
            <person name="Arai W."/>
            <person name="Tsubouchi T."/>
            <person name="Morono Y."/>
            <person name="Uchiyama I."/>
            <person name="Ito T."/>
            <person name="Fujiyama A."/>
            <person name="Inagaki F."/>
            <person name="Takami H."/>
        </authorList>
    </citation>
    <scope>NUCLEOTIDE SEQUENCE</scope>
    <source>
        <strain evidence="8">Expedition CK06-06</strain>
    </source>
</reference>
<dbReference type="Gene3D" id="3.40.710.10">
    <property type="entry name" value="DD-peptidase/beta-lactamase superfamily"/>
    <property type="match status" value="1"/>
</dbReference>
<evidence type="ECO:0000259" key="7">
    <source>
        <dbReference type="Pfam" id="PF00768"/>
    </source>
</evidence>
<dbReference type="InterPro" id="IPR012338">
    <property type="entry name" value="Beta-lactam/transpept-like"/>
</dbReference>
<evidence type="ECO:0000256" key="4">
    <source>
        <dbReference type="ARBA" id="ARBA00022960"/>
    </source>
</evidence>
<dbReference type="GO" id="GO:0008360">
    <property type="term" value="P:regulation of cell shape"/>
    <property type="evidence" value="ECO:0007669"/>
    <property type="project" value="UniProtKB-KW"/>
</dbReference>
<name>X1H622_9ZZZZ</name>
<evidence type="ECO:0000256" key="3">
    <source>
        <dbReference type="ARBA" id="ARBA00022801"/>
    </source>
</evidence>
<dbReference type="SUPFAM" id="SSF56601">
    <property type="entry name" value="beta-lactamase/transpeptidase-like"/>
    <property type="match status" value="1"/>
</dbReference>
<protein>
    <recommendedName>
        <fullName evidence="7">Peptidase S11 D-alanyl-D-alanine carboxypeptidase A N-terminal domain-containing protein</fullName>
    </recommendedName>
</protein>
<feature type="non-terminal residue" evidence="8">
    <location>
        <position position="259"/>
    </location>
</feature>
<comment type="caution">
    <text evidence="8">The sequence shown here is derived from an EMBL/GenBank/DDBJ whole genome shotgun (WGS) entry which is preliminary data.</text>
</comment>
<evidence type="ECO:0000256" key="1">
    <source>
        <dbReference type="ARBA" id="ARBA00007164"/>
    </source>
</evidence>
<dbReference type="InterPro" id="IPR018044">
    <property type="entry name" value="Peptidase_S11"/>
</dbReference>
<dbReference type="GO" id="GO:0008800">
    <property type="term" value="F:beta-lactamase activity"/>
    <property type="evidence" value="ECO:0007669"/>
    <property type="project" value="InterPro"/>
</dbReference>
<dbReference type="PANTHER" id="PTHR35333">
    <property type="entry name" value="BETA-LACTAMASE"/>
    <property type="match status" value="1"/>
</dbReference>
<sequence length="259" mass="28957">MDIKWQALILTVLILLSLTLTRLGDNIEKSEQALIAAATTPAPQFFTFQRATLVEYQPVQKVPMRKWDVQDPNITAHAALVHSLEDNIPLFRSNTHESWSLASLTKLLTAVVVLEDIGINKKIPISKEVIATEGEAGNLTSGEVYTARDLLKIMLLTSSNDAAAAFEEYLGGKETFVRILTDKTFKLGMTETVLEDGSGLSDMNKSTASDLLVLVKYILSRYPELFTWTRITELLVQPINDVTVRNIYNINTLVDRRDF</sequence>
<evidence type="ECO:0000256" key="2">
    <source>
        <dbReference type="ARBA" id="ARBA00022729"/>
    </source>
</evidence>
<gene>
    <name evidence="8" type="ORF">S03H2_39922</name>
</gene>
<dbReference type="GO" id="GO:0030655">
    <property type="term" value="P:beta-lactam antibiotic catabolic process"/>
    <property type="evidence" value="ECO:0007669"/>
    <property type="project" value="InterPro"/>
</dbReference>
<keyword evidence="2" id="KW-0732">Signal</keyword>
<evidence type="ECO:0000256" key="6">
    <source>
        <dbReference type="ARBA" id="ARBA00023316"/>
    </source>
</evidence>
<keyword evidence="6" id="KW-0961">Cell wall biogenesis/degradation</keyword>
<dbReference type="InterPro" id="IPR001967">
    <property type="entry name" value="Peptidase_S11_N"/>
</dbReference>
<keyword evidence="3" id="KW-0378">Hydrolase</keyword>
<keyword evidence="4" id="KW-0133">Cell shape</keyword>